<dbReference type="Pfam" id="PF20257">
    <property type="entry name" value="SAM_HAT_C"/>
    <property type="match status" value="1"/>
</dbReference>
<evidence type="ECO:0000259" key="3">
    <source>
        <dbReference type="Pfam" id="PF01887"/>
    </source>
</evidence>
<evidence type="ECO:0008006" key="7">
    <source>
        <dbReference type="Google" id="ProtNLM"/>
    </source>
</evidence>
<dbReference type="Gene3D" id="3.40.50.10790">
    <property type="entry name" value="S-adenosyl-l-methionine hydroxide adenosyltransferase, N-terminal"/>
    <property type="match status" value="1"/>
</dbReference>
<dbReference type="OrthoDB" id="9792195at2"/>
<dbReference type="InterPro" id="IPR002747">
    <property type="entry name" value="SAM_OH_AdoTrfase"/>
</dbReference>
<reference evidence="5 6" key="1">
    <citation type="journal article" date="2019" name="Mar. Drugs">
        <title>Comparative Genomics and CAZyme Genome Repertoires of Marine Zobellia amurskyensis KMM 3526(T) and Zobellia laminariae KMM 3676(T).</title>
        <authorList>
            <person name="Chernysheva N."/>
            <person name="Bystritskaya E."/>
            <person name="Stenkova A."/>
            <person name="Golovkin I."/>
            <person name="Nedashkovskaya O."/>
            <person name="Isaeva M."/>
        </authorList>
    </citation>
    <scope>NUCLEOTIDE SEQUENCE [LARGE SCALE GENOMIC DNA]</scope>
    <source>
        <strain evidence="5 6">KMM 3526</strain>
    </source>
</reference>
<comment type="similarity">
    <text evidence="2">Belongs to the SAM hydrolase / SAM-dependent halogenase family.</text>
</comment>
<dbReference type="PANTHER" id="PTHR35092:SF1">
    <property type="entry name" value="CHLORINASE MJ1651"/>
    <property type="match status" value="1"/>
</dbReference>
<protein>
    <recommendedName>
        <fullName evidence="7">SAM-dependent chlorinase/fluorinase</fullName>
    </recommendedName>
</protein>
<dbReference type="InterPro" id="IPR023228">
    <property type="entry name" value="SAM_OH_AdoTrfase_N_sf"/>
</dbReference>
<dbReference type="InterPro" id="IPR023227">
    <property type="entry name" value="SAM_OH_AdoTrfase_C_sf"/>
</dbReference>
<gene>
    <name evidence="5" type="ORF">D9O36_14645</name>
</gene>
<dbReference type="RefSeq" id="WP_038233457.1">
    <property type="nucleotide sequence ID" value="NZ_RCNR01000031.1"/>
</dbReference>
<dbReference type="SUPFAM" id="SSF102522">
    <property type="entry name" value="Bacterial fluorinating enzyme, N-terminal domain"/>
    <property type="match status" value="1"/>
</dbReference>
<organism evidence="5 6">
    <name type="scientific">Zobellia amurskyensis</name>
    <dbReference type="NCBI Taxonomy" id="248905"/>
    <lineage>
        <taxon>Bacteria</taxon>
        <taxon>Pseudomonadati</taxon>
        <taxon>Bacteroidota</taxon>
        <taxon>Flavobacteriia</taxon>
        <taxon>Flavobacteriales</taxon>
        <taxon>Flavobacteriaceae</taxon>
        <taxon>Zobellia</taxon>
    </lineage>
</organism>
<evidence type="ECO:0000313" key="5">
    <source>
        <dbReference type="EMBL" id="MUH37088.1"/>
    </source>
</evidence>
<dbReference type="InterPro" id="IPR046469">
    <property type="entry name" value="SAM_HAT_N"/>
</dbReference>
<dbReference type="InterPro" id="IPR046470">
    <property type="entry name" value="SAM_HAT_C"/>
</dbReference>
<dbReference type="SUPFAM" id="SSF101852">
    <property type="entry name" value="Bacterial fluorinating enzyme, C-terminal domain"/>
    <property type="match status" value="1"/>
</dbReference>
<evidence type="ECO:0000313" key="6">
    <source>
        <dbReference type="Proteomes" id="UP000540519"/>
    </source>
</evidence>
<proteinExistence type="inferred from homology"/>
<feature type="domain" description="S-adenosyl-l-methionine hydroxide adenosyltransferase N-terminal" evidence="3">
    <location>
        <begin position="5"/>
        <end position="146"/>
    </location>
</feature>
<dbReference type="Proteomes" id="UP000540519">
    <property type="component" value="Unassembled WGS sequence"/>
</dbReference>
<name>A0A7X2ZVC1_9FLAO</name>
<sequence length="277" mass="30768">MTPIITLTTDFGLKDYFVGTLKGTIYKELNDAKIVDISHNVSPFNIQECAYILENSYKHFPEGTIHIVGVDSEPTPENQHIAVLVNGHYFISANNGVIGLITNEIQPEKVVELNIPNPSHGSFPVLDVFVQVACHIARGGTLEVVGKPFDQLKDLREFSPTVTDNGNKIIGSVIYIDAYGNVVTNINRNFFEAYRKGRDFEITARTTKFTKLHNKYSDIINFDLEKSQRKGAGDRLALFNSANYIQLAIYKSDLNTVGGASTLLGLDFRDTVTVTFS</sequence>
<dbReference type="Pfam" id="PF01887">
    <property type="entry name" value="SAM_HAT_N"/>
    <property type="match status" value="1"/>
</dbReference>
<dbReference type="AlphaFoldDB" id="A0A7X2ZVC1"/>
<dbReference type="Gene3D" id="2.40.30.90">
    <property type="entry name" value="Bacterial fluorinating enzyme like"/>
    <property type="match status" value="1"/>
</dbReference>
<evidence type="ECO:0000259" key="4">
    <source>
        <dbReference type="Pfam" id="PF20257"/>
    </source>
</evidence>
<dbReference type="PANTHER" id="PTHR35092">
    <property type="entry name" value="CHLORINASE MJ1651"/>
    <property type="match status" value="1"/>
</dbReference>
<accession>A0A7X2ZVC1</accession>
<feature type="domain" description="S-adenosyl-l-methionine hydroxide adenosyltransferase C-terminal" evidence="4">
    <location>
        <begin position="171"/>
        <end position="273"/>
    </location>
</feature>
<dbReference type="PIRSF" id="PIRSF006779">
    <property type="entry name" value="UCP006779"/>
    <property type="match status" value="1"/>
</dbReference>
<dbReference type="EMBL" id="RCNR01000031">
    <property type="protein sequence ID" value="MUH37088.1"/>
    <property type="molecule type" value="Genomic_DNA"/>
</dbReference>
<evidence type="ECO:0000256" key="1">
    <source>
        <dbReference type="ARBA" id="ARBA00022691"/>
    </source>
</evidence>
<keyword evidence="1" id="KW-0949">S-adenosyl-L-methionine</keyword>
<evidence type="ECO:0000256" key="2">
    <source>
        <dbReference type="ARBA" id="ARBA00024035"/>
    </source>
</evidence>
<keyword evidence="6" id="KW-1185">Reference proteome</keyword>
<comment type="caution">
    <text evidence="5">The sequence shown here is derived from an EMBL/GenBank/DDBJ whole genome shotgun (WGS) entry which is preliminary data.</text>
</comment>